<dbReference type="AlphaFoldDB" id="A0ABD3NS70"/>
<protein>
    <submittedName>
        <fullName evidence="2">Uncharacterized protein</fullName>
    </submittedName>
</protein>
<feature type="region of interest" description="Disordered" evidence="1">
    <location>
        <begin position="402"/>
        <end position="428"/>
    </location>
</feature>
<feature type="compositionally biased region" description="Acidic residues" evidence="1">
    <location>
        <begin position="279"/>
        <end position="290"/>
    </location>
</feature>
<feature type="compositionally biased region" description="Acidic residues" evidence="1">
    <location>
        <begin position="200"/>
        <end position="212"/>
    </location>
</feature>
<comment type="caution">
    <text evidence="2">The sequence shown here is derived from an EMBL/GenBank/DDBJ whole genome shotgun (WGS) entry which is preliminary data.</text>
</comment>
<feature type="compositionally biased region" description="Basic and acidic residues" evidence="1">
    <location>
        <begin position="418"/>
        <end position="428"/>
    </location>
</feature>
<feature type="compositionally biased region" description="Basic and acidic residues" evidence="1">
    <location>
        <begin position="213"/>
        <end position="227"/>
    </location>
</feature>
<dbReference type="Proteomes" id="UP001530315">
    <property type="component" value="Unassembled WGS sequence"/>
</dbReference>
<accession>A0ABD3NS70</accession>
<organism evidence="2 3">
    <name type="scientific">Stephanodiscus triporus</name>
    <dbReference type="NCBI Taxonomy" id="2934178"/>
    <lineage>
        <taxon>Eukaryota</taxon>
        <taxon>Sar</taxon>
        <taxon>Stramenopiles</taxon>
        <taxon>Ochrophyta</taxon>
        <taxon>Bacillariophyta</taxon>
        <taxon>Coscinodiscophyceae</taxon>
        <taxon>Thalassiosirophycidae</taxon>
        <taxon>Stephanodiscales</taxon>
        <taxon>Stephanodiscaceae</taxon>
        <taxon>Stephanodiscus</taxon>
    </lineage>
</organism>
<sequence length="1261" mass="138088">MPLSSSTYGAGERDDRDAFLGIDVDVEPPPPPRSATTAAVGGAARAGPGGGEVGRRRPPRNNKRPRPPPTPPPSLSSLVRNDASVRAYFQSLLENLDHDVDRWRSEAARWRRLAEGRGCGAVGEGGRESSGASSPSPKRRRRRRMEEVTTTSGPPPERAVAEEEEEEEEKEEEEEDEEEDEGEGGGTSIPITDEALFGDMSDDDDDDNDDEDSVVRKCPPETETTTRDDDEVGRPSSSSRDVVILERLRSAANFLDDLGVSLVEVEVRTSTTTTGNLSQEEDVDDDGGGDDDVAVDPPSAAIERILHRQSDEKVAAEMMASLRTLIKASSLIGLSPGQMNADMAAVINNDDNDDLLEVDKQEREFGSHCSIEERQRLRGLRRQYHPFCRGGKLHTPTVYFSNDADDGGDGGDGGGVGETKDDALPEHPASEGLKKLMTILHVMDAHCGDDLEDDDWNAIFSTNDGSKAGEGVAGGRGGKIRCERTAVLCVGMRNRCRLAERISSSLDTEITRVWALVDRASNAASSSVYFHPTDVIDADDPESAKVRNNGMYAAKNYNRLVNMEERIGHARIATLLHRRRGDWQMAAELVVGYVVSSAPSLGVEHYPRLPPVLSMCVLEALLSPENYVPQNVVNAGDEPVAARGGWFRGCIDNIFSSRGAILLRALAYSIYVAANLWRDRSFCADDRIRDIAMIELSAYERIRRLDDGDWLSNPTPARMDMEDVVNFCGGGDDVDSIEMQAVSIIACTVSLIASGEADEVVQFAKGVAAGMKNHEGGAECGTLFLLPGCCSAYSSIMCRRWESMKLGSISGRHTAAAFTIQDKFSPILVSLAQHAKPNDWQAVDIIIQCCVLLGDGVSLLRLVKRVVPYMIQTTTAQTSCTVPLSRRKLMASAMSSLVDASEIPTVRVINLKRRPDRALDFMACAVHKEQLIVIKGPCRLRNRCHVKSARIKAKEPFILPNDEAKEYQGDYAFDGQCSRDELEKQLMQRLDGDGTLTDFVKAKWRPSELKAFDKVARGDFELVNTSMTEKAAALSHIASPIIFFNNFSPPLWTSPMPDGNMHQKKLIRMFSISGFARGQALLHDNENMDPVPVCVILEDDAVLSDRFAERLASLLEELPRDFHFCSLGYSRPKAAPIVEYSTHLGIPSCLWYLTGYVLSLEGARHLIASLPVTGPVDSWIGLKMCGNWDNTFGDMMGVGKYTTAKTDLPPRKDLAKIMKFRAFAALVPLCAQKVGTSLTTAALTTRGGGWRDRDTDITYSG</sequence>
<evidence type="ECO:0000313" key="2">
    <source>
        <dbReference type="EMBL" id="KAL3778076.1"/>
    </source>
</evidence>
<feature type="compositionally biased region" description="Basic residues" evidence="1">
    <location>
        <begin position="56"/>
        <end position="66"/>
    </location>
</feature>
<evidence type="ECO:0000256" key="1">
    <source>
        <dbReference type="SAM" id="MobiDB-lite"/>
    </source>
</evidence>
<evidence type="ECO:0000313" key="3">
    <source>
        <dbReference type="Proteomes" id="UP001530315"/>
    </source>
</evidence>
<feature type="region of interest" description="Disordered" evidence="1">
    <location>
        <begin position="1"/>
        <end position="81"/>
    </location>
</feature>
<proteinExistence type="predicted"/>
<dbReference type="EMBL" id="JALLAZ020001243">
    <property type="protein sequence ID" value="KAL3778076.1"/>
    <property type="molecule type" value="Genomic_DNA"/>
</dbReference>
<feature type="region of interest" description="Disordered" evidence="1">
    <location>
        <begin position="269"/>
        <end position="290"/>
    </location>
</feature>
<feature type="compositionally biased region" description="Acidic residues" evidence="1">
    <location>
        <begin position="162"/>
        <end position="183"/>
    </location>
</feature>
<gene>
    <name evidence="2" type="ORF">ACHAW5_001415</name>
</gene>
<feature type="region of interest" description="Disordered" evidence="1">
    <location>
        <begin position="113"/>
        <end position="239"/>
    </location>
</feature>
<keyword evidence="3" id="KW-1185">Reference proteome</keyword>
<reference evidence="2 3" key="1">
    <citation type="submission" date="2024-10" db="EMBL/GenBank/DDBJ databases">
        <title>Updated reference genomes for cyclostephanoid diatoms.</title>
        <authorList>
            <person name="Roberts W.R."/>
            <person name="Alverson A.J."/>
        </authorList>
    </citation>
    <scope>NUCLEOTIDE SEQUENCE [LARGE SCALE GENOMIC DNA]</scope>
    <source>
        <strain evidence="2 3">AJA276-08</strain>
    </source>
</reference>
<name>A0ABD3NS70_9STRA</name>